<dbReference type="InterPro" id="IPR009053">
    <property type="entry name" value="Prefoldin"/>
</dbReference>
<organism evidence="6 7">
    <name type="scientific">Euphydryas editha</name>
    <name type="common">Edith's checkerspot</name>
    <dbReference type="NCBI Taxonomy" id="104508"/>
    <lineage>
        <taxon>Eukaryota</taxon>
        <taxon>Metazoa</taxon>
        <taxon>Ecdysozoa</taxon>
        <taxon>Arthropoda</taxon>
        <taxon>Hexapoda</taxon>
        <taxon>Insecta</taxon>
        <taxon>Pterygota</taxon>
        <taxon>Neoptera</taxon>
        <taxon>Endopterygota</taxon>
        <taxon>Lepidoptera</taxon>
        <taxon>Glossata</taxon>
        <taxon>Ditrysia</taxon>
        <taxon>Papilionoidea</taxon>
        <taxon>Nymphalidae</taxon>
        <taxon>Nymphalinae</taxon>
        <taxon>Euphydryas</taxon>
    </lineage>
</organism>
<feature type="coiled-coil region" evidence="4">
    <location>
        <begin position="172"/>
        <end position="203"/>
    </location>
</feature>
<comment type="caution">
    <text evidence="6">The sequence shown here is derived from an EMBL/GenBank/DDBJ whole genome shotgun (WGS) entry which is preliminary data.</text>
</comment>
<dbReference type="AlphaFoldDB" id="A0AAU9UZI8"/>
<comment type="similarity">
    <text evidence="3">Belongs to the RNA polymerase II subunit 5-mediating protein family.</text>
</comment>
<evidence type="ECO:0000256" key="1">
    <source>
        <dbReference type="ARBA" id="ARBA00004123"/>
    </source>
</evidence>
<evidence type="ECO:0000256" key="4">
    <source>
        <dbReference type="SAM" id="Coils"/>
    </source>
</evidence>
<evidence type="ECO:0000256" key="2">
    <source>
        <dbReference type="ARBA" id="ARBA00023242"/>
    </source>
</evidence>
<dbReference type="CDD" id="cd23159">
    <property type="entry name" value="Prefoldin_URI1"/>
    <property type="match status" value="1"/>
</dbReference>
<dbReference type="PANTHER" id="PTHR15111">
    <property type="entry name" value="RNA POLYMERASE II SUBUNIT 5-MEDIATING PROTEIN NNX3"/>
    <property type="match status" value="1"/>
</dbReference>
<proteinExistence type="inferred from homology"/>
<evidence type="ECO:0000313" key="6">
    <source>
        <dbReference type="EMBL" id="CAH2102969.1"/>
    </source>
</evidence>
<evidence type="ECO:0000313" key="7">
    <source>
        <dbReference type="Proteomes" id="UP001153954"/>
    </source>
</evidence>
<comment type="subcellular location">
    <subcellularLocation>
        <location evidence="1">Nucleus</location>
    </subcellularLocation>
</comment>
<dbReference type="PANTHER" id="PTHR15111:SF0">
    <property type="entry name" value="UNCONVENTIONAL PREFOLDIN RPB5 INTERACTOR 1"/>
    <property type="match status" value="1"/>
</dbReference>
<dbReference type="Proteomes" id="UP001153954">
    <property type="component" value="Unassembled WGS sequence"/>
</dbReference>
<dbReference type="EMBL" id="CAKOGL010000025">
    <property type="protein sequence ID" value="CAH2102969.1"/>
    <property type="molecule type" value="Genomic_DNA"/>
</dbReference>
<name>A0AAU9UZI8_EUPED</name>
<feature type="region of interest" description="Disordered" evidence="5">
    <location>
        <begin position="142"/>
        <end position="161"/>
    </location>
</feature>
<accession>A0AAU9UZI8</accession>
<dbReference type="GO" id="GO:0003714">
    <property type="term" value="F:transcription corepressor activity"/>
    <property type="evidence" value="ECO:0007669"/>
    <property type="project" value="TreeGrafter"/>
</dbReference>
<dbReference type="GO" id="GO:0003682">
    <property type="term" value="F:chromatin binding"/>
    <property type="evidence" value="ECO:0007669"/>
    <property type="project" value="TreeGrafter"/>
</dbReference>
<dbReference type="Pfam" id="PF02996">
    <property type="entry name" value="Prefoldin"/>
    <property type="match status" value="1"/>
</dbReference>
<evidence type="ECO:0008006" key="8">
    <source>
        <dbReference type="Google" id="ProtNLM"/>
    </source>
</evidence>
<dbReference type="GO" id="GO:0000122">
    <property type="term" value="P:negative regulation of transcription by RNA polymerase II"/>
    <property type="evidence" value="ECO:0007669"/>
    <property type="project" value="TreeGrafter"/>
</dbReference>
<evidence type="ECO:0000256" key="3">
    <source>
        <dbReference type="ARBA" id="ARBA00038295"/>
    </source>
</evidence>
<dbReference type="Gene3D" id="1.10.287.370">
    <property type="match status" value="1"/>
</dbReference>
<feature type="region of interest" description="Disordered" evidence="5">
    <location>
        <begin position="400"/>
        <end position="439"/>
    </location>
</feature>
<reference evidence="6" key="1">
    <citation type="submission" date="2022-03" db="EMBL/GenBank/DDBJ databases">
        <authorList>
            <person name="Tunstrom K."/>
        </authorList>
    </citation>
    <scope>NUCLEOTIDE SEQUENCE</scope>
</reference>
<dbReference type="SUPFAM" id="SSF46579">
    <property type="entry name" value="Prefoldin"/>
    <property type="match status" value="1"/>
</dbReference>
<keyword evidence="2" id="KW-0539">Nucleus</keyword>
<feature type="coiled-coil region" evidence="4">
    <location>
        <begin position="276"/>
        <end position="303"/>
    </location>
</feature>
<keyword evidence="7" id="KW-1185">Reference proteome</keyword>
<evidence type="ECO:0000256" key="5">
    <source>
        <dbReference type="SAM" id="MobiDB-lite"/>
    </source>
</evidence>
<dbReference type="InterPro" id="IPR052255">
    <property type="entry name" value="RNA_pol_II_subunit5-mediator"/>
</dbReference>
<feature type="compositionally biased region" description="Basic and acidic residues" evidence="5">
    <location>
        <begin position="400"/>
        <end position="414"/>
    </location>
</feature>
<sequence>MSFLSDIFKKSLIENDKNIRFWEQYLQNLEALDLSVYSEKLKVPILVPIGNRILFRGALQHTNEVTVALGADYFTKCSIKQAEVLKQHRIKDAKLKLEAYNKEKDYLESQMSFGKENVFNNTGQDIIETYTEEEDKAWRKQHREKVKQYNQSKGKKQETVQDGVTDDDLWLRLEELELQEELENELENTIETEENKAESEDNGFDSCIIKENDISNTLLENEKQEPHIIHTFPKQTSKIKLMQQVIEGQKFLETKLTEMRNRQRVQIKTEDDLLSRLDEIEQLDELEDEMDRLYDVIDEMDVKQIEAAPKIKKSITFADEDSETLEITFKHSDVEPSKEPYQPNKGITKPSDIYDVYSNLFTNETMSILRKSKYDIDLNVENNNFIFEEPQPVMREVKKPEKQTIHIKDVKEMTDQNQIKVDSDNRPTSLFKRRRQQKN</sequence>
<keyword evidence="4" id="KW-0175">Coiled coil</keyword>
<dbReference type="GO" id="GO:0005634">
    <property type="term" value="C:nucleus"/>
    <property type="evidence" value="ECO:0007669"/>
    <property type="project" value="UniProtKB-SubCell"/>
</dbReference>
<protein>
    <recommendedName>
        <fullName evidence="8">Unconventional prefoldin RPB5 interactor</fullName>
    </recommendedName>
</protein>
<dbReference type="InterPro" id="IPR004127">
    <property type="entry name" value="Prefoldin_subunit_alpha"/>
</dbReference>
<gene>
    <name evidence="6" type="ORF">EEDITHA_LOCUS17534</name>
</gene>
<dbReference type="GO" id="GO:0019212">
    <property type="term" value="F:phosphatase inhibitor activity"/>
    <property type="evidence" value="ECO:0007669"/>
    <property type="project" value="TreeGrafter"/>
</dbReference>